<sequence length="426" mass="45830">MSHVQFVALIRLPFARGHFVDPPQAQWDADKDRQLWKVISKSSKTSDLNWVELADKFQVPPTFLLQQAAWLYERHLDHVRNQMKKVSGSGIPVSTNDASTLTAPGGIAMLRTGSGGSGAQRSNSALSGRQRESPSLRGGEPTVTSPPLSRTPSTNTITQSRAIAQQPPLQPKSTRTLQRPVLPSPRSEDRLSTALAPPSTLTDTLDSPGDPDSLSSSSSSSSDTDHPAHRSQLFKRPPRFKLQQSRNLSSFKDKSGSQGTENSGLHGASSLPFASITRRPIGTNYVNDIRSKSSVKAGQHTGQDDGSQNARPLRQNMVGQQSQRTKQTASSVTNSTSESDLLVPISGTTTPKSPQSIQRTELDGPGSPKQKGPKLGKEGSEGTPSMGSSFSDIDDAGISQSALEEALLSNMQHGRMSTLSRMSRYI</sequence>
<evidence type="ECO:0000256" key="1">
    <source>
        <dbReference type="ARBA" id="ARBA00004329"/>
    </source>
</evidence>
<evidence type="ECO:0000313" key="11">
    <source>
        <dbReference type="EMBL" id="QRC90865.1"/>
    </source>
</evidence>
<dbReference type="Gene3D" id="1.10.10.2570">
    <property type="match status" value="1"/>
</dbReference>
<gene>
    <name evidence="11" type="ORF">JI435_300220</name>
</gene>
<feature type="chain" id="PRO_5031564630" description="Autophagy-related protein 29" evidence="9">
    <location>
        <begin position="18"/>
        <end position="426"/>
    </location>
</feature>
<dbReference type="Pfam" id="PF18388">
    <property type="entry name" value="ATG29_N"/>
    <property type="match status" value="1"/>
</dbReference>
<dbReference type="EMBL" id="CP069023">
    <property type="protein sequence ID" value="QRC90865.1"/>
    <property type="molecule type" value="Genomic_DNA"/>
</dbReference>
<keyword evidence="5" id="KW-0653">Protein transport</keyword>
<keyword evidence="9" id="KW-0732">Signal</keyword>
<proteinExistence type="inferred from homology"/>
<protein>
    <recommendedName>
        <fullName evidence="3">Autophagy-related protein 29</fullName>
    </recommendedName>
</protein>
<keyword evidence="6" id="KW-0072">Autophagy</keyword>
<evidence type="ECO:0000256" key="7">
    <source>
        <dbReference type="ARBA" id="ARBA00060351"/>
    </source>
</evidence>
<feature type="compositionally biased region" description="Low complexity" evidence="8">
    <location>
        <begin position="199"/>
        <end position="222"/>
    </location>
</feature>
<dbReference type="InterPro" id="IPR039362">
    <property type="entry name" value="ATG29_sf"/>
</dbReference>
<evidence type="ECO:0000256" key="2">
    <source>
        <dbReference type="ARBA" id="ARBA00010082"/>
    </source>
</evidence>
<feature type="compositionally biased region" description="Polar residues" evidence="8">
    <location>
        <begin position="317"/>
        <end position="339"/>
    </location>
</feature>
<dbReference type="GO" id="GO:0015031">
    <property type="term" value="P:protein transport"/>
    <property type="evidence" value="ECO:0007669"/>
    <property type="project" value="UniProtKB-KW"/>
</dbReference>
<dbReference type="PANTHER" id="PTHR40012:SF1">
    <property type="entry name" value="AUTOPHAGY-RELATED PROTEIN 29"/>
    <property type="match status" value="1"/>
</dbReference>
<dbReference type="InterPro" id="IPR039113">
    <property type="entry name" value="ATG29"/>
</dbReference>
<evidence type="ECO:0000313" key="12">
    <source>
        <dbReference type="Proteomes" id="UP000663193"/>
    </source>
</evidence>
<comment type="function">
    <text evidence="7">Plays a role in autophagy. Functions at the preautophagosomal structure (PAS) in order to form normal autophagosomes under starvation conditions. Also plays a role in mitophagy and regulation of filamentous growth.</text>
</comment>
<feature type="compositionally biased region" description="Polar residues" evidence="8">
    <location>
        <begin position="242"/>
        <end position="263"/>
    </location>
</feature>
<organism evidence="11 12">
    <name type="scientific">Phaeosphaeria nodorum (strain SN15 / ATCC MYA-4574 / FGSC 10173)</name>
    <name type="common">Glume blotch fungus</name>
    <name type="synonym">Parastagonospora nodorum</name>
    <dbReference type="NCBI Taxonomy" id="321614"/>
    <lineage>
        <taxon>Eukaryota</taxon>
        <taxon>Fungi</taxon>
        <taxon>Dikarya</taxon>
        <taxon>Ascomycota</taxon>
        <taxon>Pezizomycotina</taxon>
        <taxon>Dothideomycetes</taxon>
        <taxon>Pleosporomycetidae</taxon>
        <taxon>Pleosporales</taxon>
        <taxon>Pleosporineae</taxon>
        <taxon>Phaeosphaeriaceae</taxon>
        <taxon>Parastagonospora</taxon>
    </lineage>
</organism>
<dbReference type="AlphaFoldDB" id="A0A7U2EQ14"/>
<reference evidence="12" key="1">
    <citation type="journal article" date="2021" name="BMC Genomics">
        <title>Chromosome-level genome assembly and manually-curated proteome of model necrotroph Parastagonospora nodorum Sn15 reveals a genome-wide trove of candidate effector homologs, and redundancy of virulence-related functions within an accessory chromosome.</title>
        <authorList>
            <person name="Bertazzoni S."/>
            <person name="Jones D.A.B."/>
            <person name="Phan H.T."/>
            <person name="Tan K.-C."/>
            <person name="Hane J.K."/>
        </authorList>
    </citation>
    <scope>NUCLEOTIDE SEQUENCE [LARGE SCALE GENOMIC DNA]</scope>
    <source>
        <strain evidence="12">SN15 / ATCC MYA-4574 / FGSC 10173)</strain>
    </source>
</reference>
<accession>A0A7U2EQ14</accession>
<dbReference type="FunFam" id="1.10.10.2570:FF:000001">
    <property type="entry name" value="Autophagy-related protein 29"/>
    <property type="match status" value="1"/>
</dbReference>
<evidence type="ECO:0000256" key="4">
    <source>
        <dbReference type="ARBA" id="ARBA00022448"/>
    </source>
</evidence>
<evidence type="ECO:0000259" key="10">
    <source>
        <dbReference type="Pfam" id="PF18388"/>
    </source>
</evidence>
<feature type="compositionally biased region" description="Polar residues" evidence="8">
    <location>
        <begin position="346"/>
        <end position="359"/>
    </location>
</feature>
<dbReference type="PANTHER" id="PTHR40012">
    <property type="entry name" value="AUTOPHAGY-RELATED PROTEIN 29"/>
    <property type="match status" value="1"/>
</dbReference>
<dbReference type="InterPro" id="IPR040666">
    <property type="entry name" value="Atg29_N"/>
</dbReference>
<feature type="domain" description="Atg29 N-terminal" evidence="10">
    <location>
        <begin position="7"/>
        <end position="59"/>
    </location>
</feature>
<feature type="region of interest" description="Disordered" evidence="8">
    <location>
        <begin position="96"/>
        <end position="271"/>
    </location>
</feature>
<feature type="region of interest" description="Disordered" evidence="8">
    <location>
        <begin position="293"/>
        <end position="397"/>
    </location>
</feature>
<dbReference type="VEuPathDB" id="FungiDB:JI435_300220"/>
<feature type="compositionally biased region" description="Polar residues" evidence="8">
    <location>
        <begin position="293"/>
        <end position="310"/>
    </location>
</feature>
<comment type="similarity">
    <text evidence="2">Belongs to the ATG29 family.</text>
</comment>
<evidence type="ECO:0000256" key="3">
    <source>
        <dbReference type="ARBA" id="ARBA00013784"/>
    </source>
</evidence>
<dbReference type="OrthoDB" id="21072at2759"/>
<comment type="subcellular location">
    <subcellularLocation>
        <location evidence="1">Preautophagosomal structure</location>
    </subcellularLocation>
</comment>
<feature type="signal peptide" evidence="9">
    <location>
        <begin position="1"/>
        <end position="17"/>
    </location>
</feature>
<evidence type="ECO:0000256" key="5">
    <source>
        <dbReference type="ARBA" id="ARBA00022927"/>
    </source>
</evidence>
<dbReference type="Proteomes" id="UP000663193">
    <property type="component" value="Chromosome 1"/>
</dbReference>
<dbReference type="GO" id="GO:0000045">
    <property type="term" value="P:autophagosome assembly"/>
    <property type="evidence" value="ECO:0007669"/>
    <property type="project" value="InterPro"/>
</dbReference>
<dbReference type="GO" id="GO:0000407">
    <property type="term" value="C:phagophore assembly site"/>
    <property type="evidence" value="ECO:0007669"/>
    <property type="project" value="UniProtKB-SubCell"/>
</dbReference>
<keyword evidence="4" id="KW-0813">Transport</keyword>
<keyword evidence="12" id="KW-1185">Reference proteome</keyword>
<evidence type="ECO:0000256" key="9">
    <source>
        <dbReference type="SAM" id="SignalP"/>
    </source>
</evidence>
<evidence type="ECO:0000256" key="8">
    <source>
        <dbReference type="SAM" id="MobiDB-lite"/>
    </source>
</evidence>
<evidence type="ECO:0000256" key="6">
    <source>
        <dbReference type="ARBA" id="ARBA00023006"/>
    </source>
</evidence>
<name>A0A7U2EQ14_PHANO</name>
<feature type="compositionally biased region" description="Polar residues" evidence="8">
    <location>
        <begin position="142"/>
        <end position="163"/>
    </location>
</feature>
<feature type="compositionally biased region" description="Polar residues" evidence="8">
    <location>
        <begin position="382"/>
        <end position="391"/>
    </location>
</feature>